<dbReference type="Gene3D" id="3.40.50.720">
    <property type="entry name" value="NAD(P)-binding Rossmann-like Domain"/>
    <property type="match status" value="1"/>
</dbReference>
<evidence type="ECO:0000259" key="7">
    <source>
        <dbReference type="SMART" id="SM00829"/>
    </source>
</evidence>
<dbReference type="InterPro" id="IPR013149">
    <property type="entry name" value="ADH-like_C"/>
</dbReference>
<dbReference type="InterPro" id="IPR020843">
    <property type="entry name" value="ER"/>
</dbReference>
<reference evidence="8 9" key="1">
    <citation type="journal article" date="2018" name="Syst. Appl. Microbiol.">
        <title>Abditibacterium utsteinense sp. nov., the first cultivated member of candidate phylum FBP, isolated from ice-free Antarctic soil samples.</title>
        <authorList>
            <person name="Tahon G."/>
            <person name="Tytgat B."/>
            <person name="Lebbe L."/>
            <person name="Carlier A."/>
            <person name="Willems A."/>
        </authorList>
    </citation>
    <scope>NUCLEOTIDE SEQUENCE [LARGE SCALE GENOMIC DNA]</scope>
    <source>
        <strain evidence="8 9">LMG 29911</strain>
    </source>
</reference>
<dbReference type="Proteomes" id="UP000237684">
    <property type="component" value="Unassembled WGS sequence"/>
</dbReference>
<dbReference type="Gene3D" id="3.90.180.10">
    <property type="entry name" value="Medium-chain alcohol dehydrogenases, catalytic domain"/>
    <property type="match status" value="1"/>
</dbReference>
<dbReference type="PROSITE" id="PS00059">
    <property type="entry name" value="ADH_ZINC"/>
    <property type="match status" value="1"/>
</dbReference>
<dbReference type="Pfam" id="PF08240">
    <property type="entry name" value="ADH_N"/>
    <property type="match status" value="1"/>
</dbReference>
<evidence type="ECO:0000256" key="5">
    <source>
        <dbReference type="ARBA" id="ARBA00023027"/>
    </source>
</evidence>
<sequence length="368" mass="39222">MTQSKAAIFTGINQPLVIDEIEVDDPKAGEVLIKLDATGLCHTEIWYMSGGDTTTRGNSILGHEGCGTIVKVGAGVVDLQEGDRVVPIYIPECGHCRECLSDDTNLCSALDDAYFGGSMNDGSMRFHHRGRDLHHFMLTSTFSQYTVVHQEAVAKIRPDAPAESACLFGCAVTTGIGAALYTAKVKPGSKCAVFGVGPIGLNAIQGCKLAGAEMIIAVDLNDERLEKARQFGATHLIKPDGENGTGAVKDLTNGGADYVFEATGNTKVMRQALESTIYGGGVCCLIGVAKTGEVVEVTPRLLIAGRKLIGTAFGGCRGKTQLPGLIDMYMDGKIKVDELVTDVIDLSQINEAFENMKKDGGYRYVVRY</sequence>
<dbReference type="SUPFAM" id="SSF51735">
    <property type="entry name" value="NAD(P)-binding Rossmann-fold domains"/>
    <property type="match status" value="1"/>
</dbReference>
<evidence type="ECO:0000313" key="9">
    <source>
        <dbReference type="Proteomes" id="UP000237684"/>
    </source>
</evidence>
<comment type="cofactor">
    <cofactor evidence="1 6">
        <name>Zn(2+)</name>
        <dbReference type="ChEBI" id="CHEBI:29105"/>
    </cofactor>
</comment>
<dbReference type="GO" id="GO:0008270">
    <property type="term" value="F:zinc ion binding"/>
    <property type="evidence" value="ECO:0007669"/>
    <property type="project" value="InterPro"/>
</dbReference>
<evidence type="ECO:0000256" key="6">
    <source>
        <dbReference type="RuleBase" id="RU361277"/>
    </source>
</evidence>
<dbReference type="GO" id="GO:0046294">
    <property type="term" value="P:formaldehyde catabolic process"/>
    <property type="evidence" value="ECO:0007669"/>
    <property type="project" value="TreeGrafter"/>
</dbReference>
<dbReference type="InterPro" id="IPR013154">
    <property type="entry name" value="ADH-like_N"/>
</dbReference>
<dbReference type="Pfam" id="PF00107">
    <property type="entry name" value="ADH_zinc_N"/>
    <property type="match status" value="1"/>
</dbReference>
<feature type="domain" description="Enoyl reductase (ER)" evidence="7">
    <location>
        <begin position="11"/>
        <end position="366"/>
    </location>
</feature>
<dbReference type="FunFam" id="3.40.50.720:FF:000003">
    <property type="entry name" value="S-(hydroxymethyl)glutathione dehydrogenase"/>
    <property type="match status" value="1"/>
</dbReference>
<evidence type="ECO:0000256" key="4">
    <source>
        <dbReference type="ARBA" id="ARBA00023002"/>
    </source>
</evidence>
<dbReference type="InterPro" id="IPR011032">
    <property type="entry name" value="GroES-like_sf"/>
</dbReference>
<dbReference type="OrthoDB" id="9770544at2"/>
<comment type="caution">
    <text evidence="8">The sequence shown here is derived from an EMBL/GenBank/DDBJ whole genome shotgun (WGS) entry which is preliminary data.</text>
</comment>
<organism evidence="8 9">
    <name type="scientific">Abditibacterium utsteinense</name>
    <dbReference type="NCBI Taxonomy" id="1960156"/>
    <lineage>
        <taxon>Bacteria</taxon>
        <taxon>Pseudomonadati</taxon>
        <taxon>Abditibacteriota</taxon>
        <taxon>Abditibacteriia</taxon>
        <taxon>Abditibacteriales</taxon>
        <taxon>Abditibacteriaceae</taxon>
        <taxon>Abditibacterium</taxon>
    </lineage>
</organism>
<dbReference type="SUPFAM" id="SSF50129">
    <property type="entry name" value="GroES-like"/>
    <property type="match status" value="2"/>
</dbReference>
<dbReference type="PANTHER" id="PTHR43880">
    <property type="entry name" value="ALCOHOL DEHYDROGENASE"/>
    <property type="match status" value="1"/>
</dbReference>
<dbReference type="EMBL" id="NIGF01000031">
    <property type="protein sequence ID" value="PQV62498.1"/>
    <property type="molecule type" value="Genomic_DNA"/>
</dbReference>
<keyword evidence="5" id="KW-0520">NAD</keyword>
<keyword evidence="9" id="KW-1185">Reference proteome</keyword>
<dbReference type="RefSeq" id="WP_106381336.1">
    <property type="nucleotide sequence ID" value="NZ_NIGF01000031.1"/>
</dbReference>
<keyword evidence="4" id="KW-0560">Oxidoreductase</keyword>
<dbReference type="PANTHER" id="PTHR43880:SF12">
    <property type="entry name" value="ALCOHOL DEHYDROGENASE CLASS-3"/>
    <property type="match status" value="1"/>
</dbReference>
<comment type="similarity">
    <text evidence="6">Belongs to the zinc-containing alcohol dehydrogenase family.</text>
</comment>
<protein>
    <submittedName>
        <fullName evidence="8">S-(Hydroxymethyl)glutathione dehydrogenase / alcohol dehydrogenase</fullName>
    </submittedName>
</protein>
<gene>
    <name evidence="8" type="ORF">B1R32_13111</name>
</gene>
<dbReference type="InterPro" id="IPR002328">
    <property type="entry name" value="ADH_Zn_CS"/>
</dbReference>
<dbReference type="SMART" id="SM00829">
    <property type="entry name" value="PKS_ER"/>
    <property type="match status" value="1"/>
</dbReference>
<dbReference type="GO" id="GO:0051903">
    <property type="term" value="F:S-(hydroxymethyl)glutathione dehydrogenase [NAD(P)+] activity"/>
    <property type="evidence" value="ECO:0007669"/>
    <property type="project" value="TreeGrafter"/>
</dbReference>
<dbReference type="AlphaFoldDB" id="A0A2S8SNY5"/>
<keyword evidence="3 6" id="KW-0862">Zinc</keyword>
<dbReference type="InterPro" id="IPR036291">
    <property type="entry name" value="NAD(P)-bd_dom_sf"/>
</dbReference>
<proteinExistence type="inferred from homology"/>
<keyword evidence="2 6" id="KW-0479">Metal-binding</keyword>
<accession>A0A2S8SNY5</accession>
<name>A0A2S8SNY5_9BACT</name>
<evidence type="ECO:0000256" key="1">
    <source>
        <dbReference type="ARBA" id="ARBA00001947"/>
    </source>
</evidence>
<dbReference type="InParanoid" id="A0A2S8SNY5"/>
<dbReference type="GO" id="GO:0005829">
    <property type="term" value="C:cytosol"/>
    <property type="evidence" value="ECO:0007669"/>
    <property type="project" value="TreeGrafter"/>
</dbReference>
<evidence type="ECO:0000313" key="8">
    <source>
        <dbReference type="EMBL" id="PQV62498.1"/>
    </source>
</evidence>
<evidence type="ECO:0000256" key="3">
    <source>
        <dbReference type="ARBA" id="ARBA00022833"/>
    </source>
</evidence>
<evidence type="ECO:0000256" key="2">
    <source>
        <dbReference type="ARBA" id="ARBA00022723"/>
    </source>
</evidence>